<evidence type="ECO:0000256" key="1">
    <source>
        <dbReference type="SAM" id="Phobius"/>
    </source>
</evidence>
<feature type="transmembrane region" description="Helical" evidence="1">
    <location>
        <begin position="15"/>
        <end position="36"/>
    </location>
</feature>
<dbReference type="KEGG" id="hcm:HCD_07630"/>
<dbReference type="PATRIC" id="fig|1163745.3.peg.1607"/>
<name>I0EU94_HELCM</name>
<keyword evidence="3" id="KW-1185">Reference proteome</keyword>
<dbReference type="HOGENOM" id="CLU_2699636_0_0_7"/>
<dbReference type="STRING" id="1163745.HCD_07630"/>
<keyword evidence="1" id="KW-0812">Transmembrane</keyword>
<proteinExistence type="predicted"/>
<dbReference type="EMBL" id="CP003481">
    <property type="protein sequence ID" value="AFI06513.1"/>
    <property type="molecule type" value="Genomic_DNA"/>
</dbReference>
<dbReference type="AlphaFoldDB" id="I0EU94"/>
<keyword evidence="1" id="KW-1133">Transmembrane helix</keyword>
<gene>
    <name evidence="2" type="ordered locus">HCD_07630</name>
</gene>
<accession>I0EU94</accession>
<sequence length="73" mass="8364">MNGATIMGFSTLEKFICGFIIAGLSLFLLMIIYGGVRKEFFNDKEFINSDATKLLKENNKMLKELLQKQKLQQ</sequence>
<keyword evidence="1" id="KW-0472">Membrane</keyword>
<evidence type="ECO:0000313" key="3">
    <source>
        <dbReference type="Proteomes" id="UP000005013"/>
    </source>
</evidence>
<dbReference type="Proteomes" id="UP000005013">
    <property type="component" value="Chromosome"/>
</dbReference>
<protein>
    <submittedName>
        <fullName evidence="2">Uncharacterized protein</fullName>
    </submittedName>
</protein>
<organism evidence="2 3">
    <name type="scientific">Helicobacter cetorum (strain ATCC BAA-540 / CCUG 52418 / MIT 99-5656)</name>
    <dbReference type="NCBI Taxonomy" id="1163745"/>
    <lineage>
        <taxon>Bacteria</taxon>
        <taxon>Pseudomonadati</taxon>
        <taxon>Campylobacterota</taxon>
        <taxon>Epsilonproteobacteria</taxon>
        <taxon>Campylobacterales</taxon>
        <taxon>Helicobacteraceae</taxon>
        <taxon>Helicobacter</taxon>
    </lineage>
</organism>
<reference evidence="2 3" key="1">
    <citation type="journal article" date="2013" name="PLoS ONE">
        <title>Sequence Divergence and Conservation in Genomes ofHelicobacter cetorum Strains from a Dolphin and a Whale.</title>
        <authorList>
            <person name="Kersulyte D."/>
            <person name="Rossi M."/>
            <person name="Berg D.E."/>
        </authorList>
    </citation>
    <scope>NUCLEOTIDE SEQUENCE [LARGE SCALE GENOMIC DNA]</scope>
    <source>
        <strain evidence="2 3">MIT 99-5656</strain>
    </source>
</reference>
<evidence type="ECO:0000313" key="2">
    <source>
        <dbReference type="EMBL" id="AFI06513.1"/>
    </source>
</evidence>